<dbReference type="AlphaFoldDB" id="A0A193QHS7"/>
<dbReference type="Pfam" id="PF25694">
    <property type="entry name" value="N_peptide"/>
    <property type="match status" value="1"/>
</dbReference>
<evidence type="ECO:0008006" key="4">
    <source>
        <dbReference type="Google" id="ProtNLM"/>
    </source>
</evidence>
<gene>
    <name evidence="2" type="ORF">SGGMMB4_01598</name>
</gene>
<dbReference type="RefSeq" id="WP_166506454.1">
    <property type="nucleotide sequence ID" value="NZ_LN854557.1"/>
</dbReference>
<feature type="region of interest" description="Disordered" evidence="1">
    <location>
        <begin position="1"/>
        <end position="25"/>
    </location>
</feature>
<protein>
    <recommendedName>
        <fullName evidence="4">Phage anti-termination protein</fullName>
    </recommendedName>
</protein>
<proteinExistence type="predicted"/>
<evidence type="ECO:0000313" key="2">
    <source>
        <dbReference type="EMBL" id="CRL44470.1"/>
    </source>
</evidence>
<evidence type="ECO:0000256" key="1">
    <source>
        <dbReference type="SAM" id="MobiDB-lite"/>
    </source>
</evidence>
<evidence type="ECO:0000313" key="3">
    <source>
        <dbReference type="Proteomes" id="UP000245838"/>
    </source>
</evidence>
<organism evidence="2 3">
    <name type="scientific">Sodalis glossinidius (strain morsitans)</name>
    <dbReference type="NCBI Taxonomy" id="343509"/>
    <lineage>
        <taxon>Bacteria</taxon>
        <taxon>Pseudomonadati</taxon>
        <taxon>Pseudomonadota</taxon>
        <taxon>Gammaproteobacteria</taxon>
        <taxon>Enterobacterales</taxon>
        <taxon>Bruguierivoracaceae</taxon>
        <taxon>Sodalis</taxon>
    </lineage>
</organism>
<name>A0A193QHS7_SODGM</name>
<dbReference type="EMBL" id="LN854557">
    <property type="protein sequence ID" value="CRL44470.1"/>
    <property type="molecule type" value="Genomic_DNA"/>
</dbReference>
<sequence>MTTIVHGKTVRPITHASGRRKDRRKAEAIQRELVASRIDKVLGLKPEKRKPLTRIELACKRKPAPPLDLSPLTQYQEQITHSAQKHMKARYPHRGAVVEFEEGSCCLPQVALYAAGYQKCENVTAR</sequence>
<reference evidence="2 3" key="1">
    <citation type="submission" date="2015-05" db="EMBL/GenBank/DDBJ databases">
        <authorList>
            <person name="Goodhead I."/>
        </authorList>
    </citation>
    <scope>NUCLEOTIDE SEQUENCE [LARGE SCALE GENOMIC DNA]</scope>
    <source>
        <strain evidence="3">morsitans</strain>
    </source>
</reference>
<dbReference type="Proteomes" id="UP000245838">
    <property type="component" value="Chromosome sggmmb4_Chromosome"/>
</dbReference>
<dbReference type="InterPro" id="IPR057902">
    <property type="entry name" value="N_peptide"/>
</dbReference>
<accession>A0A193QHS7</accession>